<keyword evidence="12" id="KW-1185">Reference proteome</keyword>
<evidence type="ECO:0000313" key="11">
    <source>
        <dbReference type="EMBL" id="EMR11046.1"/>
    </source>
</evidence>
<gene>
    <name evidence="11" type="ORF">PNEG_00644</name>
</gene>
<feature type="compositionally biased region" description="Polar residues" evidence="9">
    <location>
        <begin position="19"/>
        <end position="34"/>
    </location>
</feature>
<protein>
    <recommendedName>
        <fullName evidence="3">Transcription initiation factor TFIID subunit 4</fullName>
    </recommendedName>
    <alternativeName>
        <fullName evidence="8">TBP-associated factor 4</fullName>
    </alternativeName>
</protein>
<organism evidence="11 12">
    <name type="scientific">Pneumocystis murina (strain B123)</name>
    <name type="common">Mouse pneumocystis pneumonia agent</name>
    <name type="synonym">Pneumocystis carinii f. sp. muris</name>
    <dbReference type="NCBI Taxonomy" id="1069680"/>
    <lineage>
        <taxon>Eukaryota</taxon>
        <taxon>Fungi</taxon>
        <taxon>Dikarya</taxon>
        <taxon>Ascomycota</taxon>
        <taxon>Taphrinomycotina</taxon>
        <taxon>Pneumocystomycetes</taxon>
        <taxon>Pneumocystaceae</taxon>
        <taxon>Pneumocystis</taxon>
    </lineage>
</organism>
<keyword evidence="4" id="KW-0805">Transcription regulation</keyword>
<reference evidence="12" key="1">
    <citation type="journal article" date="2016" name="Nat. Commun.">
        <title>Genome analysis of three Pneumocystis species reveals adaptation mechanisms to life exclusively in mammalian hosts.</title>
        <authorList>
            <person name="Ma L."/>
            <person name="Chen Z."/>
            <person name="Huang D.W."/>
            <person name="Kutty G."/>
            <person name="Ishihara M."/>
            <person name="Wang H."/>
            <person name="Abouelleil A."/>
            <person name="Bishop L."/>
            <person name="Davey E."/>
            <person name="Deng R."/>
            <person name="Deng X."/>
            <person name="Fan L."/>
            <person name="Fantoni G."/>
            <person name="Fitzgerald M."/>
            <person name="Gogineni E."/>
            <person name="Goldberg J.M."/>
            <person name="Handley G."/>
            <person name="Hu X."/>
            <person name="Huber C."/>
            <person name="Jiao X."/>
            <person name="Jones K."/>
            <person name="Levin J.Z."/>
            <person name="Liu Y."/>
            <person name="Macdonald P."/>
            <person name="Melnikov A."/>
            <person name="Raley C."/>
            <person name="Sassi M."/>
            <person name="Sherman B.T."/>
            <person name="Song X."/>
            <person name="Sykes S."/>
            <person name="Tran B."/>
            <person name="Walsh L."/>
            <person name="Xia Y."/>
            <person name="Yang J."/>
            <person name="Young S."/>
            <person name="Zeng Q."/>
            <person name="Zheng X."/>
            <person name="Stephens R."/>
            <person name="Nusbaum C."/>
            <person name="Birren B.W."/>
            <person name="Azadi P."/>
            <person name="Lempicki R.A."/>
            <person name="Cuomo C.A."/>
            <person name="Kovacs J.A."/>
        </authorList>
    </citation>
    <scope>NUCLEOTIDE SEQUENCE [LARGE SCALE GENOMIC DNA]</scope>
    <source>
        <strain evidence="12">B123</strain>
    </source>
</reference>
<evidence type="ECO:0000256" key="4">
    <source>
        <dbReference type="ARBA" id="ARBA00023015"/>
    </source>
</evidence>
<dbReference type="GO" id="GO:0005669">
    <property type="term" value="C:transcription factor TFIID complex"/>
    <property type="evidence" value="ECO:0007669"/>
    <property type="project" value="EnsemblFungi"/>
</dbReference>
<evidence type="ECO:0000256" key="6">
    <source>
        <dbReference type="ARBA" id="ARBA00023242"/>
    </source>
</evidence>
<keyword evidence="5" id="KW-0804">Transcription</keyword>
<dbReference type="EMBL" id="AFWA02000002">
    <property type="protein sequence ID" value="EMR11046.1"/>
    <property type="molecule type" value="Genomic_DNA"/>
</dbReference>
<dbReference type="STRING" id="1069680.M7NV88"/>
<dbReference type="InterPro" id="IPR045144">
    <property type="entry name" value="TAF4"/>
</dbReference>
<evidence type="ECO:0000313" key="12">
    <source>
        <dbReference type="Proteomes" id="UP000011958"/>
    </source>
</evidence>
<dbReference type="HOGENOM" id="CLU_759021_0_0_1"/>
<dbReference type="PANTHER" id="PTHR15138:SF14">
    <property type="entry name" value="TRANSCRIPTION INITIATION FACTOR TFIID SUBUNIT 4"/>
    <property type="match status" value="1"/>
</dbReference>
<dbReference type="OrthoDB" id="21060at2759"/>
<dbReference type="PANTHER" id="PTHR15138">
    <property type="entry name" value="TRANSCRIPTION INITIATION FACTOR TFIID SUBUNIT 4"/>
    <property type="match status" value="1"/>
</dbReference>
<dbReference type="GeneID" id="19894342"/>
<keyword evidence="6" id="KW-0539">Nucleus</keyword>
<dbReference type="RefSeq" id="XP_007872543.1">
    <property type="nucleotide sequence ID" value="XM_007874352.1"/>
</dbReference>
<evidence type="ECO:0000256" key="1">
    <source>
        <dbReference type="ARBA" id="ARBA00004123"/>
    </source>
</evidence>
<dbReference type="AlphaFoldDB" id="M7NV88"/>
<comment type="caution">
    <text evidence="11">The sequence shown here is derived from an EMBL/GenBank/DDBJ whole genome shotgun (WGS) entry which is preliminary data.</text>
</comment>
<feature type="region of interest" description="Disordered" evidence="9">
    <location>
        <begin position="1"/>
        <end position="34"/>
    </location>
</feature>
<dbReference type="GO" id="GO:0003677">
    <property type="term" value="F:DNA binding"/>
    <property type="evidence" value="ECO:0007669"/>
    <property type="project" value="TreeGrafter"/>
</dbReference>
<dbReference type="VEuPathDB" id="FungiDB:PNEG_00644"/>
<dbReference type="OMA" id="KYSWMAT"/>
<proteinExistence type="inferred from homology"/>
<evidence type="ECO:0000259" key="10">
    <source>
        <dbReference type="Pfam" id="PF05236"/>
    </source>
</evidence>
<dbReference type="eggNOG" id="KOG2341">
    <property type="taxonomic scope" value="Eukaryota"/>
</dbReference>
<comment type="similarity">
    <text evidence="2">Belongs to the TAF4 family.</text>
</comment>
<evidence type="ECO:0000256" key="9">
    <source>
        <dbReference type="SAM" id="MobiDB-lite"/>
    </source>
</evidence>
<dbReference type="CDD" id="cd08045">
    <property type="entry name" value="HFD_TAF4"/>
    <property type="match status" value="1"/>
</dbReference>
<accession>M7NV88</accession>
<sequence>MDLKRSSNEDTPSSKKQKGSVNLSGQAVFSPPVSKSNSYLYSGSKGAVNAAVNTGKTSDNRQDAEQLQDALISAGVDIKEEEHNMSRSYDYVFGSNVIPLEEDRTKMTDFLNPIPLNDLIYRIAISNSLKTIDPDIGPLLALSLRDRMANLLSDMIVLSRHRTASLPVNRKIIDNVGKILEDINIKEKDKEEKRRAQVLSKKLEEENRMDKQTLLSGNPEDMDKKKKKKEILSNSSSKNLSEDAQKRNTDTTAAIMMGSGPNGPGGKKYSWMTSALPLSPGYITKTPRATSNHSQTNPETTIIQTVEEIGIITIRDALNVLEMDKEGAGEIFGRGARALSRGYIRLKD</sequence>
<comment type="subcellular location">
    <subcellularLocation>
        <location evidence="1">Nucleus</location>
    </subcellularLocation>
</comment>
<evidence type="ECO:0000256" key="2">
    <source>
        <dbReference type="ARBA" id="ARBA00006178"/>
    </source>
</evidence>
<name>M7NV88_PNEMU</name>
<feature type="compositionally biased region" description="Basic and acidic residues" evidence="9">
    <location>
        <begin position="190"/>
        <end position="211"/>
    </location>
</feature>
<dbReference type="Proteomes" id="UP000011958">
    <property type="component" value="Unassembled WGS sequence"/>
</dbReference>
<dbReference type="GO" id="GO:0016251">
    <property type="term" value="F:RNA polymerase II general transcription initiation factor activity"/>
    <property type="evidence" value="ECO:0007669"/>
    <property type="project" value="TreeGrafter"/>
</dbReference>
<evidence type="ECO:0000256" key="3">
    <source>
        <dbReference type="ARBA" id="ARBA00017306"/>
    </source>
</evidence>
<comment type="function">
    <text evidence="7">Functions as a component of the DNA-binding general transcription factor complex TFIID. Binding of TFIID to a promoter (with or without TATA element) is the initial step in pre-initiation complex (PIC) formation. TFIID plays a key role in the regulation of gene expression by RNA polymerase II through different activities such as transcription activator interaction, core promoter recognition and selectivity, TFIIA and TFIIB interaction, chromatin modification (histone acetylation by TAF1), facilitation of DNA opening and initiation of transcription.</text>
</comment>
<evidence type="ECO:0000256" key="8">
    <source>
        <dbReference type="ARBA" id="ARBA00031747"/>
    </source>
</evidence>
<feature type="domain" description="Transcription initiation factor TFIID component TAF4 C-terminal" evidence="10">
    <location>
        <begin position="67"/>
        <end position="330"/>
    </location>
</feature>
<feature type="region of interest" description="Disordered" evidence="9">
    <location>
        <begin position="190"/>
        <end position="247"/>
    </location>
</feature>
<evidence type="ECO:0000256" key="5">
    <source>
        <dbReference type="ARBA" id="ARBA00023163"/>
    </source>
</evidence>
<dbReference type="Pfam" id="PF05236">
    <property type="entry name" value="TAF4"/>
    <property type="match status" value="1"/>
</dbReference>
<evidence type="ECO:0000256" key="7">
    <source>
        <dbReference type="ARBA" id="ARBA00025346"/>
    </source>
</evidence>
<dbReference type="GO" id="GO:0006367">
    <property type="term" value="P:transcription initiation at RNA polymerase II promoter"/>
    <property type="evidence" value="ECO:0007669"/>
    <property type="project" value="TreeGrafter"/>
</dbReference>
<dbReference type="InterPro" id="IPR007900">
    <property type="entry name" value="TAF4_C"/>
</dbReference>